<protein>
    <submittedName>
        <fullName evidence="3">Ig domain-containing protein</fullName>
    </submittedName>
</protein>
<dbReference type="InterPro" id="IPR003344">
    <property type="entry name" value="Big_1_dom"/>
</dbReference>
<dbReference type="InterPro" id="IPR013783">
    <property type="entry name" value="Ig-like_fold"/>
</dbReference>
<evidence type="ECO:0000259" key="2">
    <source>
        <dbReference type="PROSITE" id="PS51127"/>
    </source>
</evidence>
<evidence type="ECO:0000256" key="1">
    <source>
        <dbReference type="ARBA" id="ARBA00010116"/>
    </source>
</evidence>
<dbReference type="PROSITE" id="PS51127">
    <property type="entry name" value="BIG1"/>
    <property type="match status" value="2"/>
</dbReference>
<comment type="similarity">
    <text evidence="1">Belongs to the intimin/invasin family.</text>
</comment>
<dbReference type="AlphaFoldDB" id="A0A1E8PSP4"/>
<feature type="domain" description="Big-1" evidence="2">
    <location>
        <begin position="54"/>
        <end position="149"/>
    </location>
</feature>
<sequence length="747" mass="75123">MATMRNFSLGNTSWRAVSNWLVWLALGTMLAACGGGGGDPTLGSKDGANSGVASVALVASASSIVASGEDGTEVALTVVVKNAGNNAITGQTVAFTASSGTISNTVRVTDANGTVTEKLSVKGDTTLRDITIKASSGGIDSAPVLVKVVPVTSGIASLLLTSSGGSLASSGGTAVNVIAFVKDANNAVVPNASVTFSADSGALGATLVSTNAQGQAIVSLNTGGDASLRTIKVSASAGAQKASTEIGVSGTKLAVSAFSSVNLKTSTDMVVKLVDSSGNPLVGKPVTFSAQTNPLIVKGGGGSPALTDNNGQLILSYNAQSGTGDTITIKSQGDSVVVPVAINAANFTINAVTDANVALTTLATQTCYAIAVHNDVAGTAQTGNVRFSTSRGAIYRDAACATPLLAPLALVGGNAIAYVQADGAGRTSLTARNESTGVSVQADVEFVAPLTPQATITLQADPAVIGANTAGSTSQRSALRAIVRDGTAQNNLVKNAQVGFTIQSDASGGSLSSPSVVNTDADGMATVSYIAGQASTGVDGVIVQAQLQGASSSSAKARLTVTKKSLFISAGSGNVLDGTDSSTYRKTYTVFVTDATGNPVPDVIITAAAWPKSYYKGTLQFSSAATSWIRGPSVTCPNEDQNRNGMLDALEDENKNGYLDPGIPLNVSTGGKTDSSGTTTVTLTYPRDRANWLDVELTIRGNSSGTEATYVGYTLLPGLFSDFNRQDVSPPGVISPYGQANVCSDSK</sequence>
<organism evidence="3 4">
    <name type="scientific">Janthinobacterium lividum</name>
    <dbReference type="NCBI Taxonomy" id="29581"/>
    <lineage>
        <taxon>Bacteria</taxon>
        <taxon>Pseudomonadati</taxon>
        <taxon>Pseudomonadota</taxon>
        <taxon>Betaproteobacteria</taxon>
        <taxon>Burkholderiales</taxon>
        <taxon>Oxalobacteraceae</taxon>
        <taxon>Janthinobacterium</taxon>
    </lineage>
</organism>
<evidence type="ECO:0000313" key="3">
    <source>
        <dbReference type="EMBL" id="OFJ48639.1"/>
    </source>
</evidence>
<dbReference type="SUPFAM" id="SSF49373">
    <property type="entry name" value="Invasin/intimin cell-adhesion fragments"/>
    <property type="match status" value="4"/>
</dbReference>
<dbReference type="InterPro" id="IPR008964">
    <property type="entry name" value="Invasin/intimin_cell_adhesion"/>
</dbReference>
<feature type="domain" description="Big-1" evidence="2">
    <location>
        <begin position="455"/>
        <end position="562"/>
    </location>
</feature>
<dbReference type="EMBL" id="MAQB02000001">
    <property type="protein sequence ID" value="OFJ48639.1"/>
    <property type="molecule type" value="Genomic_DNA"/>
</dbReference>
<reference evidence="3 4" key="1">
    <citation type="submission" date="2016-10" db="EMBL/GenBank/DDBJ databases">
        <title>Updated version of Genome Assembly of Janthinobacterium lividum ERGS5:01.</title>
        <authorList>
            <person name="Kumar R."/>
            <person name="Acharya V."/>
            <person name="Singh D."/>
        </authorList>
    </citation>
    <scope>NUCLEOTIDE SEQUENCE [LARGE SCALE GENOMIC DNA]</scope>
    <source>
        <strain evidence="3 4">ERGS5:01</strain>
    </source>
</reference>
<accession>A0A1E8PSP4</accession>
<evidence type="ECO:0000313" key="4">
    <source>
        <dbReference type="Proteomes" id="UP000092634"/>
    </source>
</evidence>
<comment type="caution">
    <text evidence="3">The sequence shown here is derived from an EMBL/GenBank/DDBJ whole genome shotgun (WGS) entry which is preliminary data.</text>
</comment>
<dbReference type="Gene3D" id="2.60.40.10">
    <property type="entry name" value="Immunoglobulins"/>
    <property type="match status" value="4"/>
</dbReference>
<dbReference type="Proteomes" id="UP000092634">
    <property type="component" value="Unassembled WGS sequence"/>
</dbReference>
<name>A0A1E8PSP4_9BURK</name>
<dbReference type="SMART" id="SM00634">
    <property type="entry name" value="BID_1"/>
    <property type="match status" value="3"/>
</dbReference>
<proteinExistence type="inferred from homology"/>
<dbReference type="PROSITE" id="PS51257">
    <property type="entry name" value="PROKAR_LIPOPROTEIN"/>
    <property type="match status" value="1"/>
</dbReference>
<gene>
    <name evidence="3" type="ORF">BA896_006615</name>
</gene>
<dbReference type="Pfam" id="PF02369">
    <property type="entry name" value="Big_1"/>
    <property type="match status" value="1"/>
</dbReference>